<feature type="signal peptide" evidence="6">
    <location>
        <begin position="1"/>
        <end position="19"/>
    </location>
</feature>
<dbReference type="PANTHER" id="PTHR33751">
    <property type="entry name" value="CBB3-TYPE CYTOCHROME C OXIDASE SUBUNIT FIXP"/>
    <property type="match status" value="1"/>
</dbReference>
<dbReference type="InterPro" id="IPR038414">
    <property type="entry name" value="CcoP_N_sf"/>
</dbReference>
<dbReference type="Pfam" id="PF14715">
    <property type="entry name" value="FixP_N"/>
    <property type="match status" value="1"/>
</dbReference>
<organism evidence="8 9">
    <name type="scientific">Flectobacillus roseus</name>
    <dbReference type="NCBI Taxonomy" id="502259"/>
    <lineage>
        <taxon>Bacteria</taxon>
        <taxon>Pseudomonadati</taxon>
        <taxon>Bacteroidota</taxon>
        <taxon>Cytophagia</taxon>
        <taxon>Cytophagales</taxon>
        <taxon>Flectobacillaceae</taxon>
        <taxon>Flectobacillus</taxon>
    </lineage>
</organism>
<evidence type="ECO:0000256" key="5">
    <source>
        <dbReference type="SAM" id="Phobius"/>
    </source>
</evidence>
<dbReference type="InterPro" id="IPR036909">
    <property type="entry name" value="Cyt_c-like_dom_sf"/>
</dbReference>
<dbReference type="Gene3D" id="1.10.760.10">
    <property type="entry name" value="Cytochrome c-like domain"/>
    <property type="match status" value="1"/>
</dbReference>
<comment type="caution">
    <text evidence="8">The sequence shown here is derived from an EMBL/GenBank/DDBJ whole genome shotgun (WGS) entry which is preliminary data.</text>
</comment>
<name>A0ABT6Y3I4_9BACT</name>
<evidence type="ECO:0000256" key="1">
    <source>
        <dbReference type="ARBA" id="ARBA00022617"/>
    </source>
</evidence>
<keyword evidence="5" id="KW-0812">Transmembrane</keyword>
<dbReference type="InterPro" id="IPR050597">
    <property type="entry name" value="Cytochrome_c_Oxidase_Subunit"/>
</dbReference>
<gene>
    <name evidence="8" type="ORF">QM524_02775</name>
</gene>
<dbReference type="PANTHER" id="PTHR33751:SF1">
    <property type="entry name" value="CBB3-TYPE CYTOCHROME C OXIDASE SUBUNIT FIXP"/>
    <property type="match status" value="1"/>
</dbReference>
<sequence>MKRLSILAILSLVSFSMFAAEEAQNTFLPGLKTGQELFVITLLGLMTMICAVIIVVTLNLNSQIRNIFKPKTESSEFEQAMQNRTFWQKFWSLKPIQFEKDQMMEHQYDGIAELDNPTPPWFMYLFYITIVIGIFYLIGYHVIGNGKIMNNEYTEEVTIAEKAREEYMKKFANSVNEDNVKVLTDAKGVEDGKKIYTQNCVACHGANGEGVVGPNLTDEFWLHGGTPKAIFHTINEGVPEKGMISWKKTLNPIQVQQVLSYIVSIQGTKPANAKAPQGDKAEAAVSMK</sequence>
<keyword evidence="1 4" id="KW-0349">Heme</keyword>
<evidence type="ECO:0000313" key="9">
    <source>
        <dbReference type="Proteomes" id="UP001236507"/>
    </source>
</evidence>
<feature type="domain" description="Cytochrome c" evidence="7">
    <location>
        <begin position="187"/>
        <end position="266"/>
    </location>
</feature>
<feature type="transmembrane region" description="Helical" evidence="5">
    <location>
        <begin position="121"/>
        <end position="143"/>
    </location>
</feature>
<dbReference type="SUPFAM" id="SSF46626">
    <property type="entry name" value="Cytochrome c"/>
    <property type="match status" value="1"/>
</dbReference>
<keyword evidence="5" id="KW-0472">Membrane</keyword>
<dbReference type="InterPro" id="IPR009056">
    <property type="entry name" value="Cyt_c-like_dom"/>
</dbReference>
<feature type="transmembrane region" description="Helical" evidence="5">
    <location>
        <begin position="39"/>
        <end position="60"/>
    </location>
</feature>
<dbReference type="PROSITE" id="PS51007">
    <property type="entry name" value="CYTC"/>
    <property type="match status" value="1"/>
</dbReference>
<keyword evidence="2 4" id="KW-0479">Metal-binding</keyword>
<keyword evidence="5" id="KW-1133">Transmembrane helix</keyword>
<dbReference type="EMBL" id="JASHIF010000002">
    <property type="protein sequence ID" value="MDI9858125.1"/>
    <property type="molecule type" value="Genomic_DNA"/>
</dbReference>
<dbReference type="InterPro" id="IPR032858">
    <property type="entry name" value="CcoP_N"/>
</dbReference>
<keyword evidence="3 4" id="KW-0408">Iron</keyword>
<keyword evidence="9" id="KW-1185">Reference proteome</keyword>
<evidence type="ECO:0000256" key="4">
    <source>
        <dbReference type="PROSITE-ProRule" id="PRU00433"/>
    </source>
</evidence>
<evidence type="ECO:0000256" key="6">
    <source>
        <dbReference type="SAM" id="SignalP"/>
    </source>
</evidence>
<reference evidence="8 9" key="1">
    <citation type="submission" date="2023-05" db="EMBL/GenBank/DDBJ databases">
        <title>Novel species of genus Flectobacillus isolated from stream in China.</title>
        <authorList>
            <person name="Lu H."/>
        </authorList>
    </citation>
    <scope>NUCLEOTIDE SEQUENCE [LARGE SCALE GENOMIC DNA]</scope>
    <source>
        <strain evidence="8 9">KCTC 42575</strain>
    </source>
</reference>
<dbReference type="Proteomes" id="UP001236507">
    <property type="component" value="Unassembled WGS sequence"/>
</dbReference>
<evidence type="ECO:0000256" key="3">
    <source>
        <dbReference type="ARBA" id="ARBA00023004"/>
    </source>
</evidence>
<dbReference type="RefSeq" id="WP_283343379.1">
    <property type="nucleotide sequence ID" value="NZ_JASHIF010000002.1"/>
</dbReference>
<protein>
    <submittedName>
        <fullName evidence="8">Cbb3-type cytochrome c oxidase N-terminal domain-containing protein</fullName>
    </submittedName>
</protein>
<evidence type="ECO:0000259" key="7">
    <source>
        <dbReference type="PROSITE" id="PS51007"/>
    </source>
</evidence>
<keyword evidence="6" id="KW-0732">Signal</keyword>
<dbReference type="Gene3D" id="6.10.280.130">
    <property type="match status" value="1"/>
</dbReference>
<evidence type="ECO:0000313" key="8">
    <source>
        <dbReference type="EMBL" id="MDI9858125.1"/>
    </source>
</evidence>
<accession>A0ABT6Y3I4</accession>
<dbReference type="Pfam" id="PF13442">
    <property type="entry name" value="Cytochrome_CBB3"/>
    <property type="match status" value="1"/>
</dbReference>
<evidence type="ECO:0000256" key="2">
    <source>
        <dbReference type="ARBA" id="ARBA00022723"/>
    </source>
</evidence>
<proteinExistence type="predicted"/>
<feature type="chain" id="PRO_5045250873" evidence="6">
    <location>
        <begin position="20"/>
        <end position="288"/>
    </location>
</feature>